<feature type="domain" description="Protein kinase" evidence="15">
    <location>
        <begin position="809"/>
        <end position="957"/>
    </location>
</feature>
<evidence type="ECO:0000256" key="14">
    <source>
        <dbReference type="SAM" id="MobiDB-lite"/>
    </source>
</evidence>
<sequence>MYIMNKLLVGTLILIFFGLGVFVGSQLGFRKIVENGIGGASSGGGGGGGLISEVAINCGSVANSTSADGREWVGESALQEFVSGDSRSSVSAGTSFPGAAPDDVPYKTSRISGSKFKYTFAVIPGQKIIRLHFYPASYHGFEKSIDYFSVKAGPFTLLRDYSASIAARTFGVNYIVKEFCLNVDEEHQELTITFSPSLIEKPKKGKTYAFVNGIEIISIPTGLYYTPEHELGVRIVGLRNRFYLIDNSTALELIHRLNIGGNSINSIEDLGMYRQWNEDSSYLLEPRARQVRNLVLPVKSKTIQAFLAPSKIYHTSWKIDTDVSQMDHNFTWKVPIELGFLYLVRLHFCELDYRMADGEAREFSVIINNQIAEKNADIFRWSGDVGIPVFRDYVVLMDRDREASKSDLIICLQSIDELAFGLLNGMEIFKLSDPESNLAAPDAVFPKGFSTSWNLKSEYSYLAFGQSNDIGTAMTLLIMLFSIIIYNLRKISEENCHDGKSAESTTAELSCHCFSLAEIKLATQNFSEAFVIGKGGFGKVYKGFLPGVPDMVAIKRLNFYSKQGAREFWTEIETLTKLRHIQLVSLIVLSGKPALDAQNLTEPSLLSCFQECVANDDLSRIVDPRLQGEISSRSLRDFVKIVENCLHQLPKRRPTMAQVVSSLEQALENHQSHMSSSLLYSRVEDENMHSFHLHTPKTKSLERSVISPESPPAEENSRKLTQNLAPMTRGEDLHQRGKETTRLRKSLLAWPWKAVWNRDSTKRGPLKSGRKDESKLPSAQEVEHFRHNVAANPLTVFTLEELRAISNGFRPDQRLGAGGFGSVFKGFLSEDVKRGLQPMPVAIKRHDGNHSFQGHREWLAEVIFLGQLSHPNLVKLIGYCCEDEHRLLVYEYMAGGSVENDLFSRALHPLSWSIRMKIAFDAAKGLQYLHELDRPVIFRDFKTSNILLDLNMLQQVV</sequence>
<evidence type="ECO:0000256" key="9">
    <source>
        <dbReference type="ARBA" id="ARBA00022840"/>
    </source>
</evidence>
<dbReference type="SUPFAM" id="SSF56112">
    <property type="entry name" value="Protein kinase-like (PK-like)"/>
    <property type="match status" value="3"/>
</dbReference>
<organism evidence="16 17">
    <name type="scientific">Oldenlandia corymbosa var. corymbosa</name>
    <dbReference type="NCBI Taxonomy" id="529605"/>
    <lineage>
        <taxon>Eukaryota</taxon>
        <taxon>Viridiplantae</taxon>
        <taxon>Streptophyta</taxon>
        <taxon>Embryophyta</taxon>
        <taxon>Tracheophyta</taxon>
        <taxon>Spermatophyta</taxon>
        <taxon>Magnoliopsida</taxon>
        <taxon>eudicotyledons</taxon>
        <taxon>Gunneridae</taxon>
        <taxon>Pentapetalae</taxon>
        <taxon>asterids</taxon>
        <taxon>lamiids</taxon>
        <taxon>Gentianales</taxon>
        <taxon>Rubiaceae</taxon>
        <taxon>Rubioideae</taxon>
        <taxon>Spermacoceae</taxon>
        <taxon>Hedyotis-Oldenlandia complex</taxon>
        <taxon>Oldenlandia</taxon>
    </lineage>
</organism>
<evidence type="ECO:0000313" key="16">
    <source>
        <dbReference type="EMBL" id="CAI9107782.1"/>
    </source>
</evidence>
<accession>A0AAV1DIP3</accession>
<dbReference type="Gene3D" id="1.10.510.10">
    <property type="entry name" value="Transferase(Phosphotransferase) domain 1"/>
    <property type="match status" value="2"/>
</dbReference>
<keyword evidence="6" id="KW-0732">Signal</keyword>
<dbReference type="EMBL" id="OX459122">
    <property type="protein sequence ID" value="CAI9107782.1"/>
    <property type="molecule type" value="Genomic_DNA"/>
</dbReference>
<evidence type="ECO:0000256" key="5">
    <source>
        <dbReference type="ARBA" id="ARBA00022692"/>
    </source>
</evidence>
<feature type="compositionally biased region" description="Basic and acidic residues" evidence="14">
    <location>
        <begin position="769"/>
        <end position="781"/>
    </location>
</feature>
<dbReference type="InterPro" id="IPR011009">
    <property type="entry name" value="Kinase-like_dom_sf"/>
</dbReference>
<evidence type="ECO:0000256" key="6">
    <source>
        <dbReference type="ARBA" id="ARBA00022729"/>
    </source>
</evidence>
<evidence type="ECO:0000256" key="7">
    <source>
        <dbReference type="ARBA" id="ARBA00022741"/>
    </source>
</evidence>
<dbReference type="InterPro" id="IPR024788">
    <property type="entry name" value="Malectin-like_Carb-bd_dom"/>
</dbReference>
<keyword evidence="11" id="KW-0472">Membrane</keyword>
<evidence type="ECO:0000256" key="2">
    <source>
        <dbReference type="ARBA" id="ARBA00012513"/>
    </source>
</evidence>
<dbReference type="FunFam" id="2.60.120.430:FF:000007">
    <property type="entry name" value="FERONIA receptor-like kinase"/>
    <property type="match status" value="1"/>
</dbReference>
<protein>
    <recommendedName>
        <fullName evidence="2">non-specific serine/threonine protein kinase</fullName>
        <ecNumber evidence="2">2.7.11.1</ecNumber>
    </recommendedName>
</protein>
<dbReference type="PROSITE" id="PS50011">
    <property type="entry name" value="PROTEIN_KINASE_DOM"/>
    <property type="match status" value="1"/>
</dbReference>
<keyword evidence="3" id="KW-0723">Serine/threonine-protein kinase</keyword>
<evidence type="ECO:0000256" key="3">
    <source>
        <dbReference type="ARBA" id="ARBA00022527"/>
    </source>
</evidence>
<dbReference type="Proteomes" id="UP001161247">
    <property type="component" value="Chromosome 5"/>
</dbReference>
<evidence type="ECO:0000313" key="17">
    <source>
        <dbReference type="Proteomes" id="UP001161247"/>
    </source>
</evidence>
<feature type="region of interest" description="Disordered" evidence="14">
    <location>
        <begin position="695"/>
        <end position="740"/>
    </location>
</feature>
<keyword evidence="10" id="KW-1133">Transmembrane helix</keyword>
<dbReference type="FunFam" id="3.30.200.20:FF:000039">
    <property type="entry name" value="receptor-like protein kinase FERONIA"/>
    <property type="match status" value="1"/>
</dbReference>
<evidence type="ECO:0000256" key="10">
    <source>
        <dbReference type="ARBA" id="ARBA00022989"/>
    </source>
</evidence>
<proteinExistence type="predicted"/>
<dbReference type="InterPro" id="IPR001245">
    <property type="entry name" value="Ser-Thr/Tyr_kinase_cat_dom"/>
</dbReference>
<dbReference type="PANTHER" id="PTHR34590:SF5">
    <property type="entry name" value="OS04G0586500 PROTEIN"/>
    <property type="match status" value="1"/>
</dbReference>
<keyword evidence="9 13" id="KW-0067">ATP-binding</keyword>
<dbReference type="GO" id="GO:0004714">
    <property type="term" value="F:transmembrane receptor protein tyrosine kinase activity"/>
    <property type="evidence" value="ECO:0007669"/>
    <property type="project" value="InterPro"/>
</dbReference>
<dbReference type="InterPro" id="IPR000719">
    <property type="entry name" value="Prot_kinase_dom"/>
</dbReference>
<dbReference type="InterPro" id="IPR045272">
    <property type="entry name" value="ANXUR1/2-like"/>
</dbReference>
<dbReference type="PROSITE" id="PS00107">
    <property type="entry name" value="PROTEIN_KINASE_ATP"/>
    <property type="match status" value="1"/>
</dbReference>
<name>A0AAV1DIP3_OLDCO</name>
<feature type="region of interest" description="Disordered" evidence="14">
    <location>
        <begin position="761"/>
        <end position="781"/>
    </location>
</feature>
<evidence type="ECO:0000256" key="1">
    <source>
        <dbReference type="ARBA" id="ARBA00004479"/>
    </source>
</evidence>
<dbReference type="Gene3D" id="3.30.200.20">
    <property type="entry name" value="Phosphorylase Kinase, domain 1"/>
    <property type="match status" value="2"/>
</dbReference>
<evidence type="ECO:0000256" key="11">
    <source>
        <dbReference type="ARBA" id="ARBA00023136"/>
    </source>
</evidence>
<reference evidence="16" key="1">
    <citation type="submission" date="2023-03" db="EMBL/GenBank/DDBJ databases">
        <authorList>
            <person name="Julca I."/>
        </authorList>
    </citation>
    <scope>NUCLEOTIDE SEQUENCE</scope>
</reference>
<evidence type="ECO:0000256" key="8">
    <source>
        <dbReference type="ARBA" id="ARBA00022777"/>
    </source>
</evidence>
<keyword evidence="17" id="KW-1185">Reference proteome</keyword>
<comment type="subcellular location">
    <subcellularLocation>
        <location evidence="1">Membrane</location>
        <topology evidence="1">Single-pass type I membrane protein</topology>
    </subcellularLocation>
</comment>
<dbReference type="EC" id="2.7.11.1" evidence="2"/>
<feature type="compositionally biased region" description="Basic and acidic residues" evidence="14">
    <location>
        <begin position="729"/>
        <end position="740"/>
    </location>
</feature>
<evidence type="ECO:0000259" key="15">
    <source>
        <dbReference type="PROSITE" id="PS50011"/>
    </source>
</evidence>
<dbReference type="GO" id="GO:0016020">
    <property type="term" value="C:membrane"/>
    <property type="evidence" value="ECO:0007669"/>
    <property type="project" value="UniProtKB-SubCell"/>
</dbReference>
<keyword evidence="12" id="KW-0325">Glycoprotein</keyword>
<keyword evidence="4" id="KW-0808">Transferase</keyword>
<dbReference type="FunFam" id="3.30.200.20:FF:000228">
    <property type="entry name" value="Serine/threonine-protein kinase BIK1"/>
    <property type="match status" value="1"/>
</dbReference>
<dbReference type="Gene3D" id="2.60.120.430">
    <property type="entry name" value="Galactose-binding lectin"/>
    <property type="match status" value="2"/>
</dbReference>
<dbReference type="GO" id="GO:0005524">
    <property type="term" value="F:ATP binding"/>
    <property type="evidence" value="ECO:0007669"/>
    <property type="project" value="UniProtKB-UniRule"/>
</dbReference>
<gene>
    <name evidence="16" type="ORF">OLC1_LOCUS16006</name>
</gene>
<dbReference type="InterPro" id="IPR017441">
    <property type="entry name" value="Protein_kinase_ATP_BS"/>
</dbReference>
<dbReference type="GO" id="GO:0004674">
    <property type="term" value="F:protein serine/threonine kinase activity"/>
    <property type="evidence" value="ECO:0007669"/>
    <property type="project" value="UniProtKB-KW"/>
</dbReference>
<keyword evidence="7 13" id="KW-0547">Nucleotide-binding</keyword>
<dbReference type="AlphaFoldDB" id="A0AAV1DIP3"/>
<evidence type="ECO:0000256" key="13">
    <source>
        <dbReference type="PROSITE-ProRule" id="PRU10141"/>
    </source>
</evidence>
<evidence type="ECO:0000256" key="4">
    <source>
        <dbReference type="ARBA" id="ARBA00022679"/>
    </source>
</evidence>
<dbReference type="Pfam" id="PF07714">
    <property type="entry name" value="PK_Tyr_Ser-Thr"/>
    <property type="match status" value="2"/>
</dbReference>
<keyword evidence="8" id="KW-0418">Kinase</keyword>
<dbReference type="PANTHER" id="PTHR34590">
    <property type="entry name" value="OS03G0124300 PROTEIN-RELATED"/>
    <property type="match status" value="1"/>
</dbReference>
<evidence type="ECO:0000256" key="12">
    <source>
        <dbReference type="ARBA" id="ARBA00023180"/>
    </source>
</evidence>
<feature type="binding site" evidence="13">
    <location>
        <position position="844"/>
    </location>
    <ligand>
        <name>ATP</name>
        <dbReference type="ChEBI" id="CHEBI:30616"/>
    </ligand>
</feature>
<dbReference type="Pfam" id="PF12819">
    <property type="entry name" value="Malectin_like"/>
    <property type="match status" value="1"/>
</dbReference>
<keyword evidence="5" id="KW-0812">Transmembrane</keyword>
<dbReference type="FunFam" id="2.60.120.430:FF:000003">
    <property type="entry name" value="FERONIA receptor-like kinase"/>
    <property type="match status" value="1"/>
</dbReference>